<evidence type="ECO:0000256" key="1">
    <source>
        <dbReference type="SAM" id="Phobius"/>
    </source>
</evidence>
<dbReference type="KEGG" id="tpsc:RBB77_09930"/>
<dbReference type="RefSeq" id="WP_353067004.1">
    <property type="nucleotide sequence ID" value="NZ_CP132942.1"/>
</dbReference>
<proteinExistence type="predicted"/>
<sequence length="146" mass="16945">MRTYSKSDRRAWNRLRPAGRSDWHQIRVVSGYVAVIAVIVAVTFFIRHLHREEIEQNWKCATATIEEVQPKVIEYVNNSRGGVALYEVSILTKYVSEGVAHEQWITVEQPPVTLAEAELETFRWKGQQCVVRWNSFEPDEMIAEVN</sequence>
<organism evidence="2">
    <name type="scientific">Tunturiibacter psychrotolerans</name>
    <dbReference type="NCBI Taxonomy" id="3069686"/>
    <lineage>
        <taxon>Bacteria</taxon>
        <taxon>Pseudomonadati</taxon>
        <taxon>Acidobacteriota</taxon>
        <taxon>Terriglobia</taxon>
        <taxon>Terriglobales</taxon>
        <taxon>Acidobacteriaceae</taxon>
        <taxon>Tunturiibacter</taxon>
    </lineage>
</organism>
<reference evidence="2" key="2">
    <citation type="journal article" date="2024" name="Environ. Microbiol.">
        <title>Genome analysis and description of Tunturibacter gen. nov. expands the diversity of Terriglobia in tundra soils.</title>
        <authorList>
            <person name="Messyasz A."/>
            <person name="Mannisto M.K."/>
            <person name="Kerkhof L.J."/>
            <person name="Haggblom M.M."/>
        </authorList>
    </citation>
    <scope>NUCLEOTIDE SEQUENCE</scope>
    <source>
        <strain evidence="2">X5P6</strain>
    </source>
</reference>
<feature type="transmembrane region" description="Helical" evidence="1">
    <location>
        <begin position="26"/>
        <end position="46"/>
    </location>
</feature>
<accession>A0AAU7ZW33</accession>
<protein>
    <recommendedName>
        <fullName evidence="3">DUF3592 domain-containing protein</fullName>
    </recommendedName>
</protein>
<evidence type="ECO:0000313" key="2">
    <source>
        <dbReference type="EMBL" id="XCB35190.1"/>
    </source>
</evidence>
<dbReference type="AlphaFoldDB" id="A0AAU7ZW33"/>
<name>A0AAU7ZW33_9BACT</name>
<evidence type="ECO:0008006" key="3">
    <source>
        <dbReference type="Google" id="ProtNLM"/>
    </source>
</evidence>
<keyword evidence="1" id="KW-1133">Transmembrane helix</keyword>
<dbReference type="EMBL" id="CP132942">
    <property type="protein sequence ID" value="XCB35190.1"/>
    <property type="molecule type" value="Genomic_DNA"/>
</dbReference>
<gene>
    <name evidence="2" type="ORF">RBB77_09930</name>
</gene>
<reference evidence="2" key="1">
    <citation type="submission" date="2023-08" db="EMBL/GenBank/DDBJ databases">
        <authorList>
            <person name="Messyasz A."/>
            <person name="Mannisto M.K."/>
            <person name="Kerkhof L.J."/>
            <person name="Haggblom M."/>
        </authorList>
    </citation>
    <scope>NUCLEOTIDE SEQUENCE</scope>
    <source>
        <strain evidence="2">X5P6</strain>
    </source>
</reference>
<keyword evidence="1" id="KW-0472">Membrane</keyword>
<keyword evidence="1" id="KW-0812">Transmembrane</keyword>